<protein>
    <submittedName>
        <fullName evidence="1">Uncharacterized protein</fullName>
    </submittedName>
</protein>
<keyword evidence="2" id="KW-1185">Reference proteome</keyword>
<evidence type="ECO:0000313" key="2">
    <source>
        <dbReference type="Proteomes" id="UP001500604"/>
    </source>
</evidence>
<comment type="caution">
    <text evidence="1">The sequence shown here is derived from an EMBL/GenBank/DDBJ whole genome shotgun (WGS) entry which is preliminary data.</text>
</comment>
<organism evidence="1 2">
    <name type="scientific">Kistimonas scapharcae</name>
    <dbReference type="NCBI Taxonomy" id="1036133"/>
    <lineage>
        <taxon>Bacteria</taxon>
        <taxon>Pseudomonadati</taxon>
        <taxon>Pseudomonadota</taxon>
        <taxon>Gammaproteobacteria</taxon>
        <taxon>Oceanospirillales</taxon>
        <taxon>Endozoicomonadaceae</taxon>
        <taxon>Kistimonas</taxon>
    </lineage>
</organism>
<dbReference type="Proteomes" id="UP001500604">
    <property type="component" value="Unassembled WGS sequence"/>
</dbReference>
<accession>A0ABP8V5U8</accession>
<evidence type="ECO:0000313" key="1">
    <source>
        <dbReference type="EMBL" id="GAA4650813.1"/>
    </source>
</evidence>
<dbReference type="EMBL" id="BAABFL010000422">
    <property type="protein sequence ID" value="GAA4650813.1"/>
    <property type="molecule type" value="Genomic_DNA"/>
</dbReference>
<dbReference type="RefSeq" id="WP_345197060.1">
    <property type="nucleotide sequence ID" value="NZ_BAABFL010000422.1"/>
</dbReference>
<proteinExistence type="predicted"/>
<name>A0ABP8V5U8_9GAMM</name>
<reference evidence="2" key="1">
    <citation type="journal article" date="2019" name="Int. J. Syst. Evol. Microbiol.">
        <title>The Global Catalogue of Microorganisms (GCM) 10K type strain sequencing project: providing services to taxonomists for standard genome sequencing and annotation.</title>
        <authorList>
            <consortium name="The Broad Institute Genomics Platform"/>
            <consortium name="The Broad Institute Genome Sequencing Center for Infectious Disease"/>
            <person name="Wu L."/>
            <person name="Ma J."/>
        </authorList>
    </citation>
    <scope>NUCLEOTIDE SEQUENCE [LARGE SCALE GENOMIC DNA]</scope>
    <source>
        <strain evidence="2">JCM 17805</strain>
    </source>
</reference>
<sequence length="91" mass="10424">MTAIKDKGERFTRAECDFMAEHWQYPRAWIAKKLGRSPEQVQAKMTSMGLTQGRRGRRRELYPQPAIVSPCAQLLSQRWQGTVTIDWGAAS</sequence>
<gene>
    <name evidence="1" type="ORF">GCM10023116_30960</name>
</gene>